<gene>
    <name evidence="2" type="ORF">B9Z19DRAFT_1135847</name>
</gene>
<keyword evidence="3" id="KW-1185">Reference proteome</keyword>
<comment type="caution">
    <text evidence="2">The sequence shown here is derived from an EMBL/GenBank/DDBJ whole genome shotgun (WGS) entry which is preliminary data.</text>
</comment>
<dbReference type="AlphaFoldDB" id="A0A2T6ZC67"/>
<evidence type="ECO:0000256" key="1">
    <source>
        <dbReference type="SAM" id="MobiDB-lite"/>
    </source>
</evidence>
<dbReference type="EMBL" id="NESQ01000413">
    <property type="protein sequence ID" value="PUU73091.1"/>
    <property type="molecule type" value="Genomic_DNA"/>
</dbReference>
<evidence type="ECO:0000313" key="3">
    <source>
        <dbReference type="Proteomes" id="UP000244722"/>
    </source>
</evidence>
<reference evidence="2 3" key="1">
    <citation type="submission" date="2017-04" db="EMBL/GenBank/DDBJ databases">
        <title>Draft genome sequence of Tuber borchii Vittad., a whitish edible truffle.</title>
        <authorList>
            <consortium name="DOE Joint Genome Institute"/>
            <person name="Murat C."/>
            <person name="Kuo A."/>
            <person name="Barry K.W."/>
            <person name="Clum A."/>
            <person name="Dockter R.B."/>
            <person name="Fauchery L."/>
            <person name="Iotti M."/>
            <person name="Kohler A."/>
            <person name="Labutti K."/>
            <person name="Lindquist E.A."/>
            <person name="Lipzen A."/>
            <person name="Ohm R.A."/>
            <person name="Wang M."/>
            <person name="Grigoriev I.V."/>
            <person name="Zambonelli A."/>
            <person name="Martin F.M."/>
        </authorList>
    </citation>
    <scope>NUCLEOTIDE SEQUENCE [LARGE SCALE GENOMIC DNA]</scope>
    <source>
        <strain evidence="2 3">Tbo3840</strain>
    </source>
</reference>
<accession>A0A2T6ZC67</accession>
<sequence>MSDDDCGVGSSGVALLGDAEVEVEGVVGAENIEDVVVVGVANVAAAAAVDVDGADVATAGVGAAAAAAGVVAAVVDAAGAGAADADAGAAGVAGVADVDASLLLAWGFLRNGGSLALQVHLFYPSQGTLEHPCKVVVVRAECPGEPFAEGGDSVGVGVGVECGEDVSRDHSREECECPFVIVSVRLVAECVHDPSLHGLEGVEEEEREEECRRPEEGQAQDGDDPLAKTGPGRAGRKRRRNVVETNEFSDERPTIQQRAEMMTTTTNTITDSPNKG</sequence>
<protein>
    <submittedName>
        <fullName evidence="2">Uncharacterized protein</fullName>
    </submittedName>
</protein>
<proteinExistence type="predicted"/>
<organism evidence="2 3">
    <name type="scientific">Tuber borchii</name>
    <name type="common">White truffle</name>
    <dbReference type="NCBI Taxonomy" id="42251"/>
    <lineage>
        <taxon>Eukaryota</taxon>
        <taxon>Fungi</taxon>
        <taxon>Dikarya</taxon>
        <taxon>Ascomycota</taxon>
        <taxon>Pezizomycotina</taxon>
        <taxon>Pezizomycetes</taxon>
        <taxon>Pezizales</taxon>
        <taxon>Tuberaceae</taxon>
        <taxon>Tuber</taxon>
    </lineage>
</organism>
<evidence type="ECO:0000313" key="2">
    <source>
        <dbReference type="EMBL" id="PUU73091.1"/>
    </source>
</evidence>
<feature type="region of interest" description="Disordered" evidence="1">
    <location>
        <begin position="199"/>
        <end position="276"/>
    </location>
</feature>
<name>A0A2T6ZC67_TUBBO</name>
<dbReference type="Proteomes" id="UP000244722">
    <property type="component" value="Unassembled WGS sequence"/>
</dbReference>